<dbReference type="InterPro" id="IPR027417">
    <property type="entry name" value="P-loop_NTPase"/>
</dbReference>
<sequence length="223" mass="25346">MIVNFQRRFVFVHIPKTGGSSIAAALSTDAPDMHQRVHRVCAKLGLPAFRKHLAGAQDTKHETYQQFINRFEGRTGLPQSVAYSLRPVAFVRHPVSRFISLHRYLLAKHANTYPEVPADINAWAAVVRDGTAPYLERIRSLLTQSTFIEGVQQECFLGRFETLEQDIVKLGAHIRTELHLKHLNQSAKRPASKSDWQGLSEKNLSFLREKYADDFVNFGYSAE</sequence>
<gene>
    <name evidence="1" type="ORF">AABB29_14725</name>
</gene>
<dbReference type="Pfam" id="PF03567">
    <property type="entry name" value="Sulfotransfer_2"/>
    <property type="match status" value="1"/>
</dbReference>
<keyword evidence="2" id="KW-1185">Reference proteome</keyword>
<dbReference type="Proteomes" id="UP001440612">
    <property type="component" value="Chromosome"/>
</dbReference>
<reference evidence="2" key="1">
    <citation type="submission" date="2024-04" db="EMBL/GenBank/DDBJ databases">
        <title>Phylogenomic analyses of a clade within the roseobacter group suggest taxonomic reassignments of species of the genera Aestuariivita, Citreicella, Loktanella, Nautella, Pelagibaca, Ruegeria, Thalassobius, Thiobacimonas and Tropicibacter, and the proposal o.</title>
        <authorList>
            <person name="Jeon C.O."/>
        </authorList>
    </citation>
    <scope>NUCLEOTIDE SEQUENCE [LARGE SCALE GENOMIC DNA]</scope>
    <source>
        <strain evidence="2">BS5-3</strain>
    </source>
</reference>
<dbReference type="Gene3D" id="3.40.50.300">
    <property type="entry name" value="P-loop containing nucleotide triphosphate hydrolases"/>
    <property type="match status" value="1"/>
</dbReference>
<dbReference type="EMBL" id="CP150951">
    <property type="protein sequence ID" value="WZC48118.2"/>
    <property type="molecule type" value="Genomic_DNA"/>
</dbReference>
<organism evidence="1 2">
    <name type="scientific">Yoonia phaeophyticola</name>
    <dbReference type="NCBI Taxonomy" id="3137369"/>
    <lineage>
        <taxon>Bacteria</taxon>
        <taxon>Pseudomonadati</taxon>
        <taxon>Pseudomonadota</taxon>
        <taxon>Alphaproteobacteria</taxon>
        <taxon>Rhodobacterales</taxon>
        <taxon>Paracoccaceae</taxon>
        <taxon>Yoonia</taxon>
    </lineage>
</organism>
<evidence type="ECO:0000313" key="2">
    <source>
        <dbReference type="Proteomes" id="UP001440612"/>
    </source>
</evidence>
<accession>A0ABZ2V0X1</accession>
<protein>
    <submittedName>
        <fullName evidence="1">Sulfotransferase family 2 domain-containing protein</fullName>
    </submittedName>
</protein>
<proteinExistence type="predicted"/>
<dbReference type="RefSeq" id="WP_373636590.1">
    <property type="nucleotide sequence ID" value="NZ_CP150951.2"/>
</dbReference>
<name>A0ABZ2V0X1_9RHOB</name>
<evidence type="ECO:0000313" key="1">
    <source>
        <dbReference type="EMBL" id="WZC48118.2"/>
    </source>
</evidence>
<dbReference type="InterPro" id="IPR005331">
    <property type="entry name" value="Sulfotransferase"/>
</dbReference>
<dbReference type="SUPFAM" id="SSF52540">
    <property type="entry name" value="P-loop containing nucleoside triphosphate hydrolases"/>
    <property type="match status" value="1"/>
</dbReference>